<dbReference type="Gene3D" id="3.40.50.720">
    <property type="entry name" value="NAD(P)-binding Rossmann-like Domain"/>
    <property type="match status" value="1"/>
</dbReference>
<evidence type="ECO:0000256" key="1">
    <source>
        <dbReference type="SAM" id="MobiDB-lite"/>
    </source>
</evidence>
<accession>A0A388SS54</accession>
<dbReference type="PIRSF" id="PIRSF001439">
    <property type="entry name" value="CryM"/>
    <property type="match status" value="1"/>
</dbReference>
<dbReference type="Pfam" id="PF02423">
    <property type="entry name" value="OCD_Mu_crystall"/>
    <property type="match status" value="1"/>
</dbReference>
<comment type="caution">
    <text evidence="2">The sequence shown here is derived from an EMBL/GenBank/DDBJ whole genome shotgun (WGS) entry which is preliminary data.</text>
</comment>
<dbReference type="InterPro" id="IPR023401">
    <property type="entry name" value="ODC_N"/>
</dbReference>
<protein>
    <submittedName>
        <fullName evidence="2">Ornithine cyclodeaminase</fullName>
    </submittedName>
</protein>
<dbReference type="InterPro" id="IPR036291">
    <property type="entry name" value="NAD(P)-bd_dom_sf"/>
</dbReference>
<feature type="region of interest" description="Disordered" evidence="1">
    <location>
        <begin position="323"/>
        <end position="345"/>
    </location>
</feature>
<evidence type="ECO:0000313" key="2">
    <source>
        <dbReference type="EMBL" id="GBP99265.1"/>
    </source>
</evidence>
<dbReference type="SUPFAM" id="SSF51735">
    <property type="entry name" value="NAD(P)-binding Rossmann-fold domains"/>
    <property type="match status" value="1"/>
</dbReference>
<dbReference type="PANTHER" id="PTHR13812">
    <property type="entry name" value="KETIMINE REDUCTASE MU-CRYSTALLIN"/>
    <property type="match status" value="1"/>
</dbReference>
<evidence type="ECO:0000313" key="3">
    <source>
        <dbReference type="Proteomes" id="UP000265354"/>
    </source>
</evidence>
<dbReference type="EMBL" id="BGZL01000002">
    <property type="protein sequence ID" value="GBP99265.1"/>
    <property type="molecule type" value="Genomic_DNA"/>
</dbReference>
<gene>
    <name evidence="2" type="ORF">SSP531S_06600</name>
</gene>
<dbReference type="RefSeq" id="WP_116426817.1">
    <property type="nucleotide sequence ID" value="NZ_BGZL01000002.1"/>
</dbReference>
<reference evidence="2 3" key="1">
    <citation type="submission" date="2018-07" db="EMBL/GenBank/DDBJ databases">
        <title>Whole Genome Shotgun Sequence of Streptomyces spongiicola strain 531S.</title>
        <authorList>
            <person name="Dohra H."/>
            <person name="Kodani S."/>
        </authorList>
    </citation>
    <scope>NUCLEOTIDE SEQUENCE [LARGE SCALE GENOMIC DNA]</scope>
    <source>
        <strain evidence="2 3">531S</strain>
    </source>
</reference>
<organism evidence="2 3">
    <name type="scientific">Streptomyces spongiicola</name>
    <dbReference type="NCBI Taxonomy" id="1690221"/>
    <lineage>
        <taxon>Bacteria</taxon>
        <taxon>Bacillati</taxon>
        <taxon>Actinomycetota</taxon>
        <taxon>Actinomycetes</taxon>
        <taxon>Kitasatosporales</taxon>
        <taxon>Streptomycetaceae</taxon>
        <taxon>Streptomyces</taxon>
    </lineage>
</organism>
<dbReference type="AlphaFoldDB" id="A0A388SS54"/>
<dbReference type="GO" id="GO:0005737">
    <property type="term" value="C:cytoplasm"/>
    <property type="evidence" value="ECO:0007669"/>
    <property type="project" value="TreeGrafter"/>
</dbReference>
<dbReference type="Gene3D" id="3.30.1780.10">
    <property type="entry name" value="ornithine cyclodeaminase, domain 1"/>
    <property type="match status" value="1"/>
</dbReference>
<sequence>MTAPVMVGAADMSGTRRMTRVIDVLGEMFADLAAGRTRSPARTVVDHGDRRVLLVSPAVWERRGVGSVKVTTLTPDNPARGLPLIHGIVALTDLETGRITALLDGAELTAVRTGAVTALATRRCTPGDTDSMAVIGAGVQARALIRATAAVRPIRTVRIHSRTRAGADRLADWIRDTAPRPIRAVVCGSARDAVADAPLVCTATSTSDGTPVVEADWVAPGAHVNVIGGTHPDAVELDPALLAGAMTVVEDRAAALDGAGEVRAALAGGLIGTGDLHELGRLVSGEDGAEDGAEGRTSVLRTVGMAVEDTAAALALFELHRGAGQGAGEPPAVPPPGEGAIDGRV</sequence>
<dbReference type="InterPro" id="IPR003462">
    <property type="entry name" value="ODC_Mu_crystall"/>
</dbReference>
<dbReference type="PANTHER" id="PTHR13812:SF19">
    <property type="entry name" value="KETIMINE REDUCTASE MU-CRYSTALLIN"/>
    <property type="match status" value="1"/>
</dbReference>
<proteinExistence type="predicted"/>
<name>A0A388SS54_9ACTN</name>
<dbReference type="Proteomes" id="UP000265354">
    <property type="component" value="Unassembled WGS sequence"/>
</dbReference>